<feature type="non-terminal residue" evidence="2">
    <location>
        <position position="1"/>
    </location>
</feature>
<accession>A0A3S5BER5</accession>
<proteinExistence type="predicted"/>
<protein>
    <submittedName>
        <fullName evidence="2">Uncharacterized protein</fullName>
    </submittedName>
</protein>
<evidence type="ECO:0000313" key="3">
    <source>
        <dbReference type="Proteomes" id="UP000784294"/>
    </source>
</evidence>
<sequence length="221" mass="23830">GQSILLKERLAHSSHRHLNTDHSSKRRRLDPASGSADLSDEIAKRPSSDQSDSIRSGMFSMITDASEDENDTDGDEASDEDDGDEDEDVGEEEDDRGADGEDGEIHPRGSDDGIRNETETDVSDGPVCQDFKVCRNPADLPNALNAGLQANGSGTNESVVAPAVVDPSSFTGGDFLEPNSPLARILGPWARCPVVLELLRLLHECILVSSKSAYFSLLYPY</sequence>
<name>A0A3S5BER5_9PLAT</name>
<feature type="compositionally biased region" description="Basic and acidic residues" evidence="1">
    <location>
        <begin position="97"/>
        <end position="118"/>
    </location>
</feature>
<dbReference type="Proteomes" id="UP000784294">
    <property type="component" value="Unassembled WGS sequence"/>
</dbReference>
<keyword evidence="3" id="KW-1185">Reference proteome</keyword>
<reference evidence="2" key="1">
    <citation type="submission" date="2018-11" db="EMBL/GenBank/DDBJ databases">
        <authorList>
            <consortium name="Pathogen Informatics"/>
        </authorList>
    </citation>
    <scope>NUCLEOTIDE SEQUENCE</scope>
</reference>
<feature type="compositionally biased region" description="Acidic residues" evidence="1">
    <location>
        <begin position="65"/>
        <end position="96"/>
    </location>
</feature>
<feature type="region of interest" description="Disordered" evidence="1">
    <location>
        <begin position="1"/>
        <end position="128"/>
    </location>
</feature>
<comment type="caution">
    <text evidence="2">The sequence shown here is derived from an EMBL/GenBank/DDBJ whole genome shotgun (WGS) entry which is preliminary data.</text>
</comment>
<gene>
    <name evidence="2" type="ORF">PXEA_LOCUS36015</name>
</gene>
<dbReference type="EMBL" id="CAAALY010275226">
    <property type="protein sequence ID" value="VEL42575.1"/>
    <property type="molecule type" value="Genomic_DNA"/>
</dbReference>
<organism evidence="2 3">
    <name type="scientific">Protopolystoma xenopodis</name>
    <dbReference type="NCBI Taxonomy" id="117903"/>
    <lineage>
        <taxon>Eukaryota</taxon>
        <taxon>Metazoa</taxon>
        <taxon>Spiralia</taxon>
        <taxon>Lophotrochozoa</taxon>
        <taxon>Platyhelminthes</taxon>
        <taxon>Monogenea</taxon>
        <taxon>Polyopisthocotylea</taxon>
        <taxon>Polystomatidea</taxon>
        <taxon>Polystomatidae</taxon>
        <taxon>Protopolystoma</taxon>
    </lineage>
</organism>
<evidence type="ECO:0000313" key="2">
    <source>
        <dbReference type="EMBL" id="VEL42575.1"/>
    </source>
</evidence>
<evidence type="ECO:0000256" key="1">
    <source>
        <dbReference type="SAM" id="MobiDB-lite"/>
    </source>
</evidence>
<feature type="compositionally biased region" description="Basic and acidic residues" evidence="1">
    <location>
        <begin position="1"/>
        <end position="11"/>
    </location>
</feature>
<dbReference type="AlphaFoldDB" id="A0A3S5BER5"/>